<evidence type="ECO:0000259" key="8">
    <source>
        <dbReference type="SMART" id="SM00738"/>
    </source>
</evidence>
<dbReference type="NCBIfam" id="TIGR00922">
    <property type="entry name" value="nusG"/>
    <property type="match status" value="1"/>
</dbReference>
<protein>
    <recommendedName>
        <fullName evidence="5 6">Transcription termination/antitermination protein NusG</fullName>
    </recommendedName>
</protein>
<evidence type="ECO:0000256" key="5">
    <source>
        <dbReference type="HAMAP-Rule" id="MF_00948"/>
    </source>
</evidence>
<dbReference type="GO" id="GO:0005829">
    <property type="term" value="C:cytosol"/>
    <property type="evidence" value="ECO:0007669"/>
    <property type="project" value="TreeGrafter"/>
</dbReference>
<dbReference type="CDD" id="cd09891">
    <property type="entry name" value="NGN_Bact_1"/>
    <property type="match status" value="1"/>
</dbReference>
<evidence type="ECO:0000256" key="2">
    <source>
        <dbReference type="ARBA" id="ARBA00022814"/>
    </source>
</evidence>
<dbReference type="Gene3D" id="2.30.30.30">
    <property type="match status" value="1"/>
</dbReference>
<dbReference type="PANTHER" id="PTHR30265:SF2">
    <property type="entry name" value="TRANSCRIPTION TERMINATION_ANTITERMINATION PROTEIN NUSG"/>
    <property type="match status" value="1"/>
</dbReference>
<evidence type="ECO:0000256" key="6">
    <source>
        <dbReference type="NCBIfam" id="TIGR00922"/>
    </source>
</evidence>
<dbReference type="EMBL" id="NJBN01000005">
    <property type="protein sequence ID" value="TKJ40440.1"/>
    <property type="molecule type" value="Genomic_DNA"/>
</dbReference>
<dbReference type="PRINTS" id="PR00338">
    <property type="entry name" value="NUSGTNSCPFCT"/>
</dbReference>
<comment type="caution">
    <text evidence="10">The sequence shown here is derived from an EMBL/GenBank/DDBJ whole genome shotgun (WGS) entry which is preliminary data.</text>
</comment>
<reference evidence="10 11" key="1">
    <citation type="submission" date="2017-06" db="EMBL/GenBank/DDBJ databases">
        <title>Novel microbial phyla capable of carbon fixation and sulfur reduction in deep-sea sediments.</title>
        <authorList>
            <person name="Huang J."/>
            <person name="Baker B."/>
            <person name="Wang Y."/>
        </authorList>
    </citation>
    <scope>NUCLEOTIDE SEQUENCE [LARGE SCALE GENOMIC DNA]</scope>
    <source>
        <strain evidence="10">B3_LCP</strain>
    </source>
</reference>
<comment type="function">
    <text evidence="5 7">Participates in transcription elongation, termination and antitermination.</text>
</comment>
<evidence type="ECO:0000256" key="1">
    <source>
        <dbReference type="ARBA" id="ARBA00022472"/>
    </source>
</evidence>
<evidence type="ECO:0000256" key="4">
    <source>
        <dbReference type="ARBA" id="ARBA00023163"/>
    </source>
</evidence>
<accession>A0A532UZQ7</accession>
<keyword evidence="2 5" id="KW-0889">Transcription antitermination</keyword>
<evidence type="ECO:0000256" key="3">
    <source>
        <dbReference type="ARBA" id="ARBA00023015"/>
    </source>
</evidence>
<feature type="domain" description="NusG-like N-terminal" evidence="8">
    <location>
        <begin position="3"/>
        <end position="108"/>
    </location>
</feature>
<dbReference type="InterPro" id="IPR005824">
    <property type="entry name" value="KOW"/>
</dbReference>
<proteinExistence type="inferred from homology"/>
<sequence>MLWYAVQVFTGQEQKIKNYLDTEIDRLGIREQIANVLIPAEEVIEMKNGKKKSKRRVFFPGYMLLEADLSKEVKHLILNTPSVINFVGPNNEPTPLSETEVNRILGRVDQVRDKETVEVPFHVDEAIKVIDGPFKDFTGFIKEVNSEKRKLKVMVSIFGRSTPVELDFLQVTTDLSTT</sequence>
<dbReference type="HAMAP" id="MF_00948">
    <property type="entry name" value="NusG"/>
    <property type="match status" value="1"/>
</dbReference>
<gene>
    <name evidence="5" type="primary">nusG</name>
    <name evidence="10" type="ORF">CEE37_08960</name>
</gene>
<dbReference type="InterPro" id="IPR014722">
    <property type="entry name" value="Rib_uL2_dom2"/>
</dbReference>
<comment type="similarity">
    <text evidence="5 7">Belongs to the NusG family.</text>
</comment>
<evidence type="ECO:0000313" key="10">
    <source>
        <dbReference type="EMBL" id="TKJ40440.1"/>
    </source>
</evidence>
<dbReference type="InterPro" id="IPR036735">
    <property type="entry name" value="NGN_dom_sf"/>
</dbReference>
<feature type="domain" description="KOW" evidence="9">
    <location>
        <begin position="120"/>
        <end position="147"/>
    </location>
</feature>
<dbReference type="GO" id="GO:0006353">
    <property type="term" value="P:DNA-templated transcription termination"/>
    <property type="evidence" value="ECO:0007669"/>
    <property type="project" value="UniProtKB-UniRule"/>
</dbReference>
<dbReference type="InterPro" id="IPR015869">
    <property type="entry name" value="Transcrpt_antiterm_NusG_bac_CS"/>
</dbReference>
<evidence type="ECO:0000313" key="11">
    <source>
        <dbReference type="Proteomes" id="UP000319619"/>
    </source>
</evidence>
<dbReference type="Gene3D" id="3.30.70.940">
    <property type="entry name" value="NusG, N-terminal domain"/>
    <property type="match status" value="1"/>
</dbReference>
<dbReference type="SMART" id="SM00739">
    <property type="entry name" value="KOW"/>
    <property type="match status" value="1"/>
</dbReference>
<dbReference type="PANTHER" id="PTHR30265">
    <property type="entry name" value="RHO-INTERACTING TRANSCRIPTION TERMINATION FACTOR NUSG"/>
    <property type="match status" value="1"/>
</dbReference>
<dbReference type="InterPro" id="IPR001062">
    <property type="entry name" value="Transcrpt_antiterm_NusG"/>
</dbReference>
<dbReference type="CDD" id="cd06091">
    <property type="entry name" value="KOW_NusG"/>
    <property type="match status" value="1"/>
</dbReference>
<name>A0A532UZQ7_UNCL8</name>
<dbReference type="InterPro" id="IPR047050">
    <property type="entry name" value="NGN"/>
</dbReference>
<dbReference type="AlphaFoldDB" id="A0A532UZQ7"/>
<dbReference type="SUPFAM" id="SSF82679">
    <property type="entry name" value="N-utilization substance G protein NusG, N-terminal domain"/>
    <property type="match status" value="1"/>
</dbReference>
<dbReference type="Proteomes" id="UP000319619">
    <property type="component" value="Unassembled WGS sequence"/>
</dbReference>
<dbReference type="SUPFAM" id="SSF50104">
    <property type="entry name" value="Translation proteins SH3-like domain"/>
    <property type="match status" value="1"/>
</dbReference>
<keyword evidence="3 5" id="KW-0805">Transcription regulation</keyword>
<dbReference type="InterPro" id="IPR006645">
    <property type="entry name" value="NGN-like_dom"/>
</dbReference>
<evidence type="ECO:0000259" key="9">
    <source>
        <dbReference type="SMART" id="SM00739"/>
    </source>
</evidence>
<dbReference type="Pfam" id="PF02357">
    <property type="entry name" value="NusG"/>
    <property type="match status" value="1"/>
</dbReference>
<keyword evidence="4 5" id="KW-0804">Transcription</keyword>
<keyword evidence="1 5" id="KW-0806">Transcription termination</keyword>
<dbReference type="GO" id="GO:0006354">
    <property type="term" value="P:DNA-templated transcription elongation"/>
    <property type="evidence" value="ECO:0007669"/>
    <property type="project" value="UniProtKB-UniRule"/>
</dbReference>
<evidence type="ECO:0000256" key="7">
    <source>
        <dbReference type="RuleBase" id="RU000538"/>
    </source>
</evidence>
<dbReference type="GO" id="GO:0032784">
    <property type="term" value="P:regulation of DNA-templated transcription elongation"/>
    <property type="evidence" value="ECO:0007669"/>
    <property type="project" value="InterPro"/>
</dbReference>
<dbReference type="InterPro" id="IPR043425">
    <property type="entry name" value="NusG-like"/>
</dbReference>
<dbReference type="GO" id="GO:0031564">
    <property type="term" value="P:transcription antitermination"/>
    <property type="evidence" value="ECO:0007669"/>
    <property type="project" value="UniProtKB-UniRule"/>
</dbReference>
<dbReference type="InterPro" id="IPR008991">
    <property type="entry name" value="Translation_prot_SH3-like_sf"/>
</dbReference>
<organism evidence="10 11">
    <name type="scientific">candidate division LCP-89 bacterium B3_LCP</name>
    <dbReference type="NCBI Taxonomy" id="2012998"/>
    <lineage>
        <taxon>Bacteria</taxon>
        <taxon>Pseudomonadati</taxon>
        <taxon>Bacteria division LCP-89</taxon>
    </lineage>
</organism>
<dbReference type="SMART" id="SM00738">
    <property type="entry name" value="NGN"/>
    <property type="match status" value="1"/>
</dbReference>
<dbReference type="FunFam" id="2.30.30.30:FF:000002">
    <property type="entry name" value="Transcription termination/antitermination factor NusG"/>
    <property type="match status" value="1"/>
</dbReference>
<dbReference type="PROSITE" id="PS01014">
    <property type="entry name" value="NUSG"/>
    <property type="match status" value="1"/>
</dbReference>